<keyword evidence="2 3" id="KW-0732">Signal</keyword>
<comment type="similarity">
    <text evidence="1">Belongs to the ice-binding protein family.</text>
</comment>
<protein>
    <recommendedName>
        <fullName evidence="6">Antifreeze protein</fullName>
    </recommendedName>
</protein>
<name>A0A9P8RNM2_9PEZI</name>
<evidence type="ECO:0000313" key="5">
    <source>
        <dbReference type="Proteomes" id="UP000750711"/>
    </source>
</evidence>
<evidence type="ECO:0008006" key="6">
    <source>
        <dbReference type="Google" id="ProtNLM"/>
    </source>
</evidence>
<organism evidence="4 5">
    <name type="scientific">Trichoglossum hirsutum</name>
    <dbReference type="NCBI Taxonomy" id="265104"/>
    <lineage>
        <taxon>Eukaryota</taxon>
        <taxon>Fungi</taxon>
        <taxon>Dikarya</taxon>
        <taxon>Ascomycota</taxon>
        <taxon>Pezizomycotina</taxon>
        <taxon>Geoglossomycetes</taxon>
        <taxon>Geoglossales</taxon>
        <taxon>Geoglossaceae</taxon>
        <taxon>Trichoglossum</taxon>
    </lineage>
</organism>
<feature type="signal peptide" evidence="3">
    <location>
        <begin position="1"/>
        <end position="24"/>
    </location>
</feature>
<dbReference type="Pfam" id="PF11999">
    <property type="entry name" value="Ice_binding"/>
    <property type="match status" value="1"/>
</dbReference>
<dbReference type="InterPro" id="IPR021884">
    <property type="entry name" value="Ice-bd_prot"/>
</dbReference>
<dbReference type="Proteomes" id="UP000750711">
    <property type="component" value="Unassembled WGS sequence"/>
</dbReference>
<evidence type="ECO:0000256" key="2">
    <source>
        <dbReference type="ARBA" id="ARBA00022729"/>
    </source>
</evidence>
<proteinExistence type="inferred from homology"/>
<reference evidence="4" key="1">
    <citation type="submission" date="2021-03" db="EMBL/GenBank/DDBJ databases">
        <title>Comparative genomics and phylogenomic investigation of the class Geoglossomycetes provide insights into ecological specialization and systematics.</title>
        <authorList>
            <person name="Melie T."/>
            <person name="Pirro S."/>
            <person name="Miller A.N."/>
            <person name="Quandt A."/>
        </authorList>
    </citation>
    <scope>NUCLEOTIDE SEQUENCE</scope>
    <source>
        <strain evidence="4">CAQ_001_2017</strain>
    </source>
</reference>
<accession>A0A9P8RNM2</accession>
<gene>
    <name evidence="4" type="ORF">GP486_004683</name>
</gene>
<dbReference type="EMBL" id="JAGHQM010000775">
    <property type="protein sequence ID" value="KAH0558670.1"/>
    <property type="molecule type" value="Genomic_DNA"/>
</dbReference>
<comment type="caution">
    <text evidence="4">The sequence shown here is derived from an EMBL/GenBank/DDBJ whole genome shotgun (WGS) entry which is preliminary data.</text>
</comment>
<dbReference type="AlphaFoldDB" id="A0A9P8RNM2"/>
<keyword evidence="5" id="KW-1185">Reference proteome</keyword>
<sequence length="242" mass="24043">MKGTHFSACRLALLALITAQYAFGLAHPPIEKRALPVLMGSAATFGAIAASSLSSSGATAITVDCGTCPGTSITGFPPGTASGAKSAGGTIACNAEADCLTAYNNAAGLTPTTALGVSDLGGLTLPPGIYSFPTSWATLSTTLTLNGTADPNGQFIFQITTTYSTSSGSQVLLINGAQACNLYFKIGSSATIISASALQGNYLAYTSITVGEGSSNQGTLCALNGAISLIDNALTAQTSCST</sequence>
<evidence type="ECO:0000313" key="4">
    <source>
        <dbReference type="EMBL" id="KAH0558670.1"/>
    </source>
</evidence>
<evidence type="ECO:0000256" key="3">
    <source>
        <dbReference type="SAM" id="SignalP"/>
    </source>
</evidence>
<feature type="chain" id="PRO_5040493011" description="Antifreeze protein" evidence="3">
    <location>
        <begin position="25"/>
        <end position="242"/>
    </location>
</feature>
<evidence type="ECO:0000256" key="1">
    <source>
        <dbReference type="ARBA" id="ARBA00005445"/>
    </source>
</evidence>